<accession>A0A8S3VN88</accession>
<dbReference type="EMBL" id="CAJPWZ010003308">
    <property type="protein sequence ID" value="CAG2256585.1"/>
    <property type="molecule type" value="Genomic_DNA"/>
</dbReference>
<dbReference type="Gene3D" id="1.10.287.1490">
    <property type="match status" value="1"/>
</dbReference>
<name>A0A8S3VN88_MYTED</name>
<dbReference type="OrthoDB" id="10366579at2759"/>
<organism evidence="3 4">
    <name type="scientific">Mytilus edulis</name>
    <name type="common">Blue mussel</name>
    <dbReference type="NCBI Taxonomy" id="6550"/>
    <lineage>
        <taxon>Eukaryota</taxon>
        <taxon>Metazoa</taxon>
        <taxon>Spiralia</taxon>
        <taxon>Lophotrochozoa</taxon>
        <taxon>Mollusca</taxon>
        <taxon>Bivalvia</taxon>
        <taxon>Autobranchia</taxon>
        <taxon>Pteriomorphia</taxon>
        <taxon>Mytilida</taxon>
        <taxon>Mytiloidea</taxon>
        <taxon>Mytilidae</taxon>
        <taxon>Mytilinae</taxon>
        <taxon>Mytilus</taxon>
    </lineage>
</organism>
<keyword evidence="1" id="KW-0175">Coiled coil</keyword>
<dbReference type="SUPFAM" id="SSF57997">
    <property type="entry name" value="Tropomyosin"/>
    <property type="match status" value="1"/>
</dbReference>
<dbReference type="AlphaFoldDB" id="A0A8S3VN88"/>
<dbReference type="Proteomes" id="UP000683360">
    <property type="component" value="Unassembled WGS sequence"/>
</dbReference>
<feature type="coiled-coil region" evidence="1">
    <location>
        <begin position="88"/>
        <end position="115"/>
    </location>
</feature>
<protein>
    <submittedName>
        <fullName evidence="3">Uncharacterized protein</fullName>
    </submittedName>
</protein>
<evidence type="ECO:0000313" key="3">
    <source>
        <dbReference type="EMBL" id="CAG2256585.1"/>
    </source>
</evidence>
<sequence>MEIIGTCIFYVLLYFGFCSSFLLDEKTQNPTNDLTEKHYMHVLEMILEEKKFRQNLEESVTQMHTEFKTQIQNIMLDNKTEHVIENKTDFLIQKMNAIENKYSTLEQRVVSLQWQLGQMSTDLAKCRNDSSDFRNELTMLKQLKSINQLQDLNKLNTSMDSIMHQLHIYDSSITTLNLKQAARAQDFVALMNKTQNLQKQVADQAEYGTI</sequence>
<feature type="signal peptide" evidence="2">
    <location>
        <begin position="1"/>
        <end position="20"/>
    </location>
</feature>
<reference evidence="3" key="1">
    <citation type="submission" date="2021-03" db="EMBL/GenBank/DDBJ databases">
        <authorList>
            <person name="Bekaert M."/>
        </authorList>
    </citation>
    <scope>NUCLEOTIDE SEQUENCE</scope>
</reference>
<gene>
    <name evidence="3" type="ORF">MEDL_67960</name>
</gene>
<comment type="caution">
    <text evidence="3">The sequence shown here is derived from an EMBL/GenBank/DDBJ whole genome shotgun (WGS) entry which is preliminary data.</text>
</comment>
<evidence type="ECO:0000256" key="2">
    <source>
        <dbReference type="SAM" id="SignalP"/>
    </source>
</evidence>
<evidence type="ECO:0000256" key="1">
    <source>
        <dbReference type="SAM" id="Coils"/>
    </source>
</evidence>
<evidence type="ECO:0000313" key="4">
    <source>
        <dbReference type="Proteomes" id="UP000683360"/>
    </source>
</evidence>
<proteinExistence type="predicted"/>
<keyword evidence="4" id="KW-1185">Reference proteome</keyword>
<feature type="chain" id="PRO_5035823461" evidence="2">
    <location>
        <begin position="21"/>
        <end position="210"/>
    </location>
</feature>
<keyword evidence="2" id="KW-0732">Signal</keyword>